<evidence type="ECO:0000313" key="2">
    <source>
        <dbReference type="EMBL" id="GAV20761.1"/>
    </source>
</evidence>
<dbReference type="STRING" id="1921010.MMIC_P1734"/>
<sequence length="248" mass="28005">MILCHRCGNKFTPSHQAEKNQTHTENNVSAWQYSENTFATPPFVKSLASSAMNGFQPQGETVQDTNSVPDSELRIAPPQRSTVQLWPWLLVMLIATIFAGFLIQQDKWLDNRWFRSTLINLNLPVQQRDKDWLIVPESVQPEWVVRTDGSKVLLIRGKLRNLLSCELLVPEVEITLYAKHQPDQILDTLQLPITMQPDEHAIKQVPFIAPDADSMPVGPLSSRDFILLLQSLPDNVGDFTLSAKALQG</sequence>
<keyword evidence="1" id="KW-0472">Membrane</keyword>
<feature type="transmembrane region" description="Helical" evidence="1">
    <location>
        <begin position="85"/>
        <end position="103"/>
    </location>
</feature>
<evidence type="ECO:0008006" key="4">
    <source>
        <dbReference type="Google" id="ProtNLM"/>
    </source>
</evidence>
<reference evidence="2 3" key="1">
    <citation type="journal article" date="2017" name="Arch. Microbiol.">
        <title>Mariprofundus micogutta sp. nov., a novel iron-oxidizing zetaproteobacterium isolated from a deep-sea hydrothermal field at the Bayonnaise knoll of the Izu-Ogasawara arc, and a description of Mariprofundales ord. nov. and Zetaproteobacteria classis nov.</title>
        <authorList>
            <person name="Makita H."/>
            <person name="Tanaka E."/>
            <person name="Mitsunobu S."/>
            <person name="Miyazaki M."/>
            <person name="Nunoura T."/>
            <person name="Uematsu K."/>
            <person name="Takaki Y."/>
            <person name="Nishi S."/>
            <person name="Shimamura S."/>
            <person name="Takai K."/>
        </authorList>
    </citation>
    <scope>NUCLEOTIDE SEQUENCE [LARGE SCALE GENOMIC DNA]</scope>
    <source>
        <strain evidence="2 3">ET2</strain>
    </source>
</reference>
<name>A0A1L8CPB1_9PROT</name>
<accession>A0A1L8CPB1</accession>
<keyword evidence="3" id="KW-1185">Reference proteome</keyword>
<evidence type="ECO:0000256" key="1">
    <source>
        <dbReference type="SAM" id="Phobius"/>
    </source>
</evidence>
<dbReference type="Proteomes" id="UP000231632">
    <property type="component" value="Unassembled WGS sequence"/>
</dbReference>
<dbReference type="EMBL" id="BDFD01000015">
    <property type="protein sequence ID" value="GAV20761.1"/>
    <property type="molecule type" value="Genomic_DNA"/>
</dbReference>
<protein>
    <recommendedName>
        <fullName evidence="4">DUF3426 domain-containing protein</fullName>
    </recommendedName>
</protein>
<organism evidence="2 3">
    <name type="scientific">Mariprofundus micogutta</name>
    <dbReference type="NCBI Taxonomy" id="1921010"/>
    <lineage>
        <taxon>Bacteria</taxon>
        <taxon>Pseudomonadati</taxon>
        <taxon>Pseudomonadota</taxon>
        <taxon>Candidatius Mariprofundia</taxon>
        <taxon>Mariprofundales</taxon>
        <taxon>Mariprofundaceae</taxon>
        <taxon>Mariprofundus</taxon>
    </lineage>
</organism>
<gene>
    <name evidence="2" type="ORF">MMIC_P1734</name>
</gene>
<evidence type="ECO:0000313" key="3">
    <source>
        <dbReference type="Proteomes" id="UP000231632"/>
    </source>
</evidence>
<proteinExistence type="predicted"/>
<dbReference type="AlphaFoldDB" id="A0A1L8CPB1"/>
<comment type="caution">
    <text evidence="2">The sequence shown here is derived from an EMBL/GenBank/DDBJ whole genome shotgun (WGS) entry which is preliminary data.</text>
</comment>
<keyword evidence="1" id="KW-0812">Transmembrane</keyword>
<keyword evidence="1" id="KW-1133">Transmembrane helix</keyword>